<evidence type="ECO:0000313" key="1">
    <source>
        <dbReference type="EMBL" id="ART31293.1"/>
    </source>
</evidence>
<sequence>MFTSSTMALFHTKKAPTDSYIYTYLSHTWRRGKERRLSLNYRPSFIFWPIRPFLGHRLRVPVCSFSYSYEW</sequence>
<dbReference type="AlphaFoldDB" id="A0A1Y0B1Q2"/>
<accession>A0A1Y0B1Q2</accession>
<proteinExistence type="predicted"/>
<name>A0A1Y0B1Q2_9LAMI</name>
<organism evidence="1">
    <name type="scientific">Utricularia reniformis</name>
    <dbReference type="NCBI Taxonomy" id="192314"/>
    <lineage>
        <taxon>Eukaryota</taxon>
        <taxon>Viridiplantae</taxon>
        <taxon>Streptophyta</taxon>
        <taxon>Embryophyta</taxon>
        <taxon>Tracheophyta</taxon>
        <taxon>Spermatophyta</taxon>
        <taxon>Magnoliopsida</taxon>
        <taxon>eudicotyledons</taxon>
        <taxon>Gunneridae</taxon>
        <taxon>Pentapetalae</taxon>
        <taxon>asterids</taxon>
        <taxon>lamiids</taxon>
        <taxon>Lamiales</taxon>
        <taxon>Lentibulariaceae</taxon>
        <taxon>Utricularia</taxon>
    </lineage>
</organism>
<geneLocation type="mitochondrion" evidence="1"/>
<dbReference type="EMBL" id="KY774314">
    <property type="protein sequence ID" value="ART31293.1"/>
    <property type="molecule type" value="Genomic_DNA"/>
</dbReference>
<keyword evidence="1" id="KW-0496">Mitochondrion</keyword>
<gene>
    <name evidence="1" type="ORF">AEK19_MT1071</name>
</gene>
<reference evidence="1" key="1">
    <citation type="submission" date="2017-03" db="EMBL/GenBank/DDBJ databases">
        <title>The mitochondrial genome of the carnivorous plant Utricularia reniformis (Lentibulariaceae): structure, comparative analysis and evolutionary landmarks.</title>
        <authorList>
            <person name="Silva S.R."/>
            <person name="Alvarenga D.O."/>
            <person name="Michael T.P."/>
            <person name="Miranda V.F.O."/>
            <person name="Varani A.M."/>
        </authorList>
    </citation>
    <scope>NUCLEOTIDE SEQUENCE</scope>
</reference>
<protein>
    <submittedName>
        <fullName evidence="1">Uncharacterized protein</fullName>
    </submittedName>
</protein>